<dbReference type="OrthoDB" id="9783944at2"/>
<evidence type="ECO:0000259" key="2">
    <source>
        <dbReference type="Pfam" id="PF00188"/>
    </source>
</evidence>
<dbReference type="Pfam" id="PF00188">
    <property type="entry name" value="CAP"/>
    <property type="match status" value="1"/>
</dbReference>
<dbReference type="Proteomes" id="UP000183557">
    <property type="component" value="Unassembled WGS sequence"/>
</dbReference>
<dbReference type="InterPro" id="IPR014258">
    <property type="entry name" value="CAP_domain_YkwD-like"/>
</dbReference>
<feature type="region of interest" description="Disordered" evidence="1">
    <location>
        <begin position="77"/>
        <end position="115"/>
    </location>
</feature>
<dbReference type="InterPro" id="IPR014044">
    <property type="entry name" value="CAP_dom"/>
</dbReference>
<dbReference type="Gene3D" id="3.40.33.10">
    <property type="entry name" value="CAP"/>
    <property type="match status" value="1"/>
</dbReference>
<dbReference type="AlphaFoldDB" id="A0A1I3ZCF1"/>
<accession>A0A1I3ZCF1</accession>
<dbReference type="STRING" id="240302.BN982_00923"/>
<gene>
    <name evidence="3" type="ORF">SAMN04487936_11390</name>
</gene>
<dbReference type="RefSeq" id="WP_075037970.1">
    <property type="nucleotide sequence ID" value="NZ_FOSB01000013.1"/>
</dbReference>
<feature type="domain" description="SCP" evidence="2">
    <location>
        <begin position="126"/>
        <end position="242"/>
    </location>
</feature>
<sequence>MIKKLFLFLVALFIIIIIATPVSAQDLWKEGPRASYEKVTQQVQGWMENTDIKREFEEWAIDLQSFFELMEDIEWKYPDDPSDEQNPSPSEEDEPVDSSSESTRGESVDGSLEGYELEEFEQEVVALVNKEREERGLEPLQTHNRLSALANVKSQDMADNSYFSHTSPTYGSPFDMMDEFDFRYRTAGENIAAGQRTPEQVVDGWMNSEGHRANILHEDFTHIGVGYIEGTGPYKRYWTQLFMTPR</sequence>
<proteinExistence type="predicted"/>
<evidence type="ECO:0000313" key="4">
    <source>
        <dbReference type="Proteomes" id="UP000183557"/>
    </source>
</evidence>
<dbReference type="NCBIfam" id="TIGR02909">
    <property type="entry name" value="spore_YkwD"/>
    <property type="match status" value="1"/>
</dbReference>
<evidence type="ECO:0000256" key="1">
    <source>
        <dbReference type="SAM" id="MobiDB-lite"/>
    </source>
</evidence>
<reference evidence="4" key="1">
    <citation type="submission" date="2016-10" db="EMBL/GenBank/DDBJ databases">
        <authorList>
            <person name="Varghese N."/>
            <person name="Submissions S."/>
        </authorList>
    </citation>
    <scope>NUCLEOTIDE SEQUENCE [LARGE SCALE GENOMIC DNA]</scope>
    <source>
        <strain evidence="4">CGMCC 1.3704</strain>
    </source>
</reference>
<protein>
    <submittedName>
        <fullName evidence="3">Uncharacterized protein, YkwD family</fullName>
    </submittedName>
</protein>
<dbReference type="SUPFAM" id="SSF55797">
    <property type="entry name" value="PR-1-like"/>
    <property type="match status" value="1"/>
</dbReference>
<organism evidence="3 4">
    <name type="scientific">Halobacillus dabanensis</name>
    <dbReference type="NCBI Taxonomy" id="240302"/>
    <lineage>
        <taxon>Bacteria</taxon>
        <taxon>Bacillati</taxon>
        <taxon>Bacillota</taxon>
        <taxon>Bacilli</taxon>
        <taxon>Bacillales</taxon>
        <taxon>Bacillaceae</taxon>
        <taxon>Halobacillus</taxon>
    </lineage>
</organism>
<keyword evidence="4" id="KW-1185">Reference proteome</keyword>
<dbReference type="PANTHER" id="PTHR31157">
    <property type="entry name" value="SCP DOMAIN-CONTAINING PROTEIN"/>
    <property type="match status" value="1"/>
</dbReference>
<evidence type="ECO:0000313" key="3">
    <source>
        <dbReference type="EMBL" id="SFK41570.1"/>
    </source>
</evidence>
<dbReference type="CDD" id="cd05379">
    <property type="entry name" value="CAP_bacterial"/>
    <property type="match status" value="1"/>
</dbReference>
<name>A0A1I3ZCF1_HALDA</name>
<dbReference type="PANTHER" id="PTHR31157:SF1">
    <property type="entry name" value="SCP DOMAIN-CONTAINING PROTEIN"/>
    <property type="match status" value="1"/>
</dbReference>
<dbReference type="InterPro" id="IPR035940">
    <property type="entry name" value="CAP_sf"/>
</dbReference>
<dbReference type="EMBL" id="FOSB01000013">
    <property type="protein sequence ID" value="SFK41570.1"/>
    <property type="molecule type" value="Genomic_DNA"/>
</dbReference>